<dbReference type="Pfam" id="PF00126">
    <property type="entry name" value="HTH_1"/>
    <property type="match status" value="1"/>
</dbReference>
<organism evidence="6 7">
    <name type="scientific">Thalassovita mangrovi</name>
    <dbReference type="NCBI Taxonomy" id="2692236"/>
    <lineage>
        <taxon>Bacteria</taxon>
        <taxon>Pseudomonadati</taxon>
        <taxon>Pseudomonadota</taxon>
        <taxon>Alphaproteobacteria</taxon>
        <taxon>Rhodobacterales</taxon>
        <taxon>Roseobacteraceae</taxon>
        <taxon>Thalassovita</taxon>
    </lineage>
</organism>
<evidence type="ECO:0000256" key="4">
    <source>
        <dbReference type="ARBA" id="ARBA00023163"/>
    </source>
</evidence>
<dbReference type="PANTHER" id="PTHR30537:SF74">
    <property type="entry name" value="HTH-TYPE TRANSCRIPTIONAL REGULATOR TRPI"/>
    <property type="match status" value="1"/>
</dbReference>
<sequence length="297" mass="32667">MAFDWTKLPSLTALRSFEAVAQSSSFSEAARSLNVTHAAVAQQVRALEDHIGLKLVERSPRGVSLTLEGSELARALTTGFTAIAEGIDALLEKDRTRPIRITTTALFTDAVIFPKILSFWGEHPEIEVSFTPSDIAVDLVAEGFDLAVRAGGGHWPGLKSRLLLESATRAYAAPSLVDDPTTDWDNVPWLIPSDTLWERETLEQSGFDTSRIRTLDLGNPSLKVRAGEEGVGLILESEFDVIPQLRSGTLKVAPIPINHVSQFFIVTPPWRPRPAVAAFIKWLETLGRQLMEERNGF</sequence>
<dbReference type="SUPFAM" id="SSF53850">
    <property type="entry name" value="Periplasmic binding protein-like II"/>
    <property type="match status" value="1"/>
</dbReference>
<evidence type="ECO:0000313" key="6">
    <source>
        <dbReference type="EMBL" id="MYM56508.1"/>
    </source>
</evidence>
<dbReference type="GO" id="GO:0006351">
    <property type="term" value="P:DNA-templated transcription"/>
    <property type="evidence" value="ECO:0007669"/>
    <property type="project" value="TreeGrafter"/>
</dbReference>
<keyword evidence="3" id="KW-0238">DNA-binding</keyword>
<name>A0A6L8LKB7_9RHOB</name>
<evidence type="ECO:0000256" key="3">
    <source>
        <dbReference type="ARBA" id="ARBA00023125"/>
    </source>
</evidence>
<comment type="similarity">
    <text evidence="1">Belongs to the LysR transcriptional regulatory family.</text>
</comment>
<keyword evidence="4" id="KW-0804">Transcription</keyword>
<dbReference type="Pfam" id="PF03466">
    <property type="entry name" value="LysR_substrate"/>
    <property type="match status" value="1"/>
</dbReference>
<gene>
    <name evidence="6" type="ORF">GR167_14415</name>
</gene>
<feature type="domain" description="HTH lysR-type" evidence="5">
    <location>
        <begin position="9"/>
        <end position="66"/>
    </location>
</feature>
<dbReference type="GO" id="GO:0043565">
    <property type="term" value="F:sequence-specific DNA binding"/>
    <property type="evidence" value="ECO:0007669"/>
    <property type="project" value="TreeGrafter"/>
</dbReference>
<dbReference type="InterPro" id="IPR036388">
    <property type="entry name" value="WH-like_DNA-bd_sf"/>
</dbReference>
<evidence type="ECO:0000313" key="7">
    <source>
        <dbReference type="Proteomes" id="UP000479043"/>
    </source>
</evidence>
<dbReference type="InterPro" id="IPR036390">
    <property type="entry name" value="WH_DNA-bd_sf"/>
</dbReference>
<accession>A0A6L8LKB7</accession>
<dbReference type="SUPFAM" id="SSF46785">
    <property type="entry name" value="Winged helix' DNA-binding domain"/>
    <property type="match status" value="1"/>
</dbReference>
<evidence type="ECO:0000256" key="1">
    <source>
        <dbReference type="ARBA" id="ARBA00009437"/>
    </source>
</evidence>
<dbReference type="InterPro" id="IPR058163">
    <property type="entry name" value="LysR-type_TF_proteobact-type"/>
</dbReference>
<dbReference type="PRINTS" id="PR00039">
    <property type="entry name" value="HTHLYSR"/>
</dbReference>
<dbReference type="AlphaFoldDB" id="A0A6L8LKB7"/>
<evidence type="ECO:0000259" key="5">
    <source>
        <dbReference type="PROSITE" id="PS50931"/>
    </source>
</evidence>
<dbReference type="EMBL" id="WWEN01000006">
    <property type="protein sequence ID" value="MYM56508.1"/>
    <property type="molecule type" value="Genomic_DNA"/>
</dbReference>
<dbReference type="Proteomes" id="UP000479043">
    <property type="component" value="Unassembled WGS sequence"/>
</dbReference>
<reference evidence="6 7" key="1">
    <citation type="submission" date="2020-01" db="EMBL/GenBank/DDBJ databases">
        <authorList>
            <person name="Chen S."/>
        </authorList>
    </citation>
    <scope>NUCLEOTIDE SEQUENCE [LARGE SCALE GENOMIC DNA]</scope>
    <source>
        <strain evidence="6 7">GS-10</strain>
    </source>
</reference>
<dbReference type="InterPro" id="IPR000847">
    <property type="entry name" value="LysR_HTH_N"/>
</dbReference>
<protein>
    <submittedName>
        <fullName evidence="6">LysR family transcriptional regulator</fullName>
    </submittedName>
</protein>
<dbReference type="Gene3D" id="3.40.190.10">
    <property type="entry name" value="Periplasmic binding protein-like II"/>
    <property type="match status" value="2"/>
</dbReference>
<dbReference type="GO" id="GO:0003700">
    <property type="term" value="F:DNA-binding transcription factor activity"/>
    <property type="evidence" value="ECO:0007669"/>
    <property type="project" value="InterPro"/>
</dbReference>
<comment type="caution">
    <text evidence="6">The sequence shown here is derived from an EMBL/GenBank/DDBJ whole genome shotgun (WGS) entry which is preliminary data.</text>
</comment>
<dbReference type="InterPro" id="IPR005119">
    <property type="entry name" value="LysR_subst-bd"/>
</dbReference>
<proteinExistence type="inferred from homology"/>
<dbReference type="PANTHER" id="PTHR30537">
    <property type="entry name" value="HTH-TYPE TRANSCRIPTIONAL REGULATOR"/>
    <property type="match status" value="1"/>
</dbReference>
<dbReference type="RefSeq" id="WP_160974414.1">
    <property type="nucleotide sequence ID" value="NZ_WWEN01000006.1"/>
</dbReference>
<keyword evidence="2" id="KW-0805">Transcription regulation</keyword>
<dbReference type="PROSITE" id="PS50931">
    <property type="entry name" value="HTH_LYSR"/>
    <property type="match status" value="1"/>
</dbReference>
<dbReference type="Gene3D" id="1.10.10.10">
    <property type="entry name" value="Winged helix-like DNA-binding domain superfamily/Winged helix DNA-binding domain"/>
    <property type="match status" value="1"/>
</dbReference>
<evidence type="ECO:0000256" key="2">
    <source>
        <dbReference type="ARBA" id="ARBA00023015"/>
    </source>
</evidence>
<keyword evidence="7" id="KW-1185">Reference proteome</keyword>